<protein>
    <submittedName>
        <fullName evidence="5">Indoleamine 2,3-dioxygenase-like protein</fullName>
    </submittedName>
</protein>
<evidence type="ECO:0000313" key="6">
    <source>
        <dbReference type="Proteomes" id="UP000078544"/>
    </source>
</evidence>
<evidence type="ECO:0000256" key="3">
    <source>
        <dbReference type="ARBA" id="ARBA00023004"/>
    </source>
</evidence>
<dbReference type="SUPFAM" id="SSF140959">
    <property type="entry name" value="Indolic compounds 2,3-dioxygenase-like"/>
    <property type="match status" value="1"/>
</dbReference>
<keyword evidence="5" id="KW-0560">Oxidoreductase</keyword>
<keyword evidence="4" id="KW-0349">Heme</keyword>
<dbReference type="InterPro" id="IPR000898">
    <property type="entry name" value="Indolamine_dOase"/>
</dbReference>
<dbReference type="EMBL" id="AZGY01000001">
    <property type="protein sequence ID" value="OAA33355.1"/>
    <property type="molecule type" value="Genomic_DNA"/>
</dbReference>
<dbReference type="OrthoDB" id="10262710at2759"/>
<dbReference type="GO" id="GO:0019441">
    <property type="term" value="P:L-tryptophan catabolic process to kynurenine"/>
    <property type="evidence" value="ECO:0007669"/>
    <property type="project" value="InterPro"/>
</dbReference>
<feature type="binding site" description="proximal binding residue" evidence="4">
    <location>
        <position position="404"/>
    </location>
    <ligand>
        <name>heme b</name>
        <dbReference type="ChEBI" id="CHEBI:60344"/>
    </ligand>
    <ligandPart>
        <name>Fe</name>
        <dbReference type="ChEBI" id="CHEBI:18248"/>
    </ligandPart>
</feature>
<evidence type="ECO:0000256" key="2">
    <source>
        <dbReference type="ARBA" id="ARBA00022723"/>
    </source>
</evidence>
<evidence type="ECO:0000256" key="1">
    <source>
        <dbReference type="ARBA" id="ARBA00007119"/>
    </source>
</evidence>
<dbReference type="Proteomes" id="UP000078544">
    <property type="component" value="Unassembled WGS sequence"/>
</dbReference>
<dbReference type="STRING" id="1081109.A0A166RQP9"/>
<comment type="caution">
    <text evidence="5">The sequence shown here is derived from an EMBL/GenBank/DDBJ whole genome shotgun (WGS) entry which is preliminary data.</text>
</comment>
<sequence>MGSLGSPAPFQVLHDPRPHDKSLPAFMVSTTRGFLPRVDPIVELPPEFAALESLLQRMPVKTLSGEAGLLAHSKLGDVVDREFPDLTDHMDTYKTDLPVMNALYRDYSFLASAYLLEPCHERFVRGEGYGLGRQVLPRNIARPIARCAEIAGFLPFMEYAGSYALYNYRLEDPSRGLEYDNLRLIRAFEHGLDPASSEAGFVLVHVDMVKNSGPLVAGTVKCLDIGSRVSTHLGTVAERAPFNQGLSEILGALKKINAVMETMWGKSRPTEYTSFRTFIFGITSQSMFPDGVVYEGLNDDKPMSFRGESGANDSMVPLMDNFLQVPMPDTPLTEILNDFRKYRPSNHKDFLLHVKEVSESSDLRGFALALRGKPSTDEERDLVRESRSLWLQILDQVRDFRWRHWCFAREYILKRTSHPTATGGSPIVTWLPNQLEAVLAEMVNINDLASKDDERGLGKTCEAVMDAALRQRATLRKEVDKYCAERGVSRS</sequence>
<dbReference type="Pfam" id="PF01231">
    <property type="entry name" value="IDO"/>
    <property type="match status" value="1"/>
</dbReference>
<dbReference type="PANTHER" id="PTHR28657:SF3">
    <property type="entry name" value="INDOLEAMINE 2,3-DIOXYGENASE"/>
    <property type="match status" value="1"/>
</dbReference>
<accession>A0A166RQP9</accession>
<dbReference type="GO" id="GO:0020037">
    <property type="term" value="F:heme binding"/>
    <property type="evidence" value="ECO:0007669"/>
    <property type="project" value="InterPro"/>
</dbReference>
<evidence type="ECO:0000256" key="4">
    <source>
        <dbReference type="PIRSR" id="PIRSR600898-1"/>
    </source>
</evidence>
<keyword evidence="5" id="KW-0223">Dioxygenase</keyword>
<name>A0A166RQP9_9HYPO</name>
<dbReference type="InterPro" id="IPR037217">
    <property type="entry name" value="Trp/Indoleamine_2_3_dOase-like"/>
</dbReference>
<organism evidence="5 6">
    <name type="scientific">Moelleriella libera RCEF 2490</name>
    <dbReference type="NCBI Taxonomy" id="1081109"/>
    <lineage>
        <taxon>Eukaryota</taxon>
        <taxon>Fungi</taxon>
        <taxon>Dikarya</taxon>
        <taxon>Ascomycota</taxon>
        <taxon>Pezizomycotina</taxon>
        <taxon>Sordariomycetes</taxon>
        <taxon>Hypocreomycetidae</taxon>
        <taxon>Hypocreales</taxon>
        <taxon>Clavicipitaceae</taxon>
        <taxon>Moelleriella</taxon>
    </lineage>
</organism>
<keyword evidence="3 4" id="KW-0408">Iron</keyword>
<gene>
    <name evidence="5" type="ORF">AAL_00820</name>
</gene>
<dbReference type="PANTHER" id="PTHR28657">
    <property type="entry name" value="INDOLEAMINE 2,3-DIOXYGENASE"/>
    <property type="match status" value="1"/>
</dbReference>
<dbReference type="FunFam" id="1.20.58.480:FF:000005">
    <property type="entry name" value="Indoleamine 2,3-dioxygenase family protein"/>
    <property type="match status" value="1"/>
</dbReference>
<keyword evidence="6" id="KW-1185">Reference proteome</keyword>
<comment type="similarity">
    <text evidence="1">Belongs to the indoleamine 2,3-dioxygenase family.</text>
</comment>
<proteinExistence type="inferred from homology"/>
<dbReference type="Gene3D" id="1.20.58.480">
    <property type="match status" value="1"/>
</dbReference>
<keyword evidence="2 4" id="KW-0479">Metal-binding</keyword>
<dbReference type="AlphaFoldDB" id="A0A166RQP9"/>
<evidence type="ECO:0000313" key="5">
    <source>
        <dbReference type="EMBL" id="OAA33355.1"/>
    </source>
</evidence>
<dbReference type="GO" id="GO:0016702">
    <property type="term" value="F:oxidoreductase activity, acting on single donors with incorporation of molecular oxygen, incorporation of two atoms of oxygen"/>
    <property type="evidence" value="ECO:0007669"/>
    <property type="project" value="UniProtKB-ARBA"/>
</dbReference>
<reference evidence="5 6" key="1">
    <citation type="journal article" date="2016" name="Genome Biol. Evol.">
        <title>Divergent and convergent evolution of fungal pathogenicity.</title>
        <authorList>
            <person name="Shang Y."/>
            <person name="Xiao G."/>
            <person name="Zheng P."/>
            <person name="Cen K."/>
            <person name="Zhan S."/>
            <person name="Wang C."/>
        </authorList>
    </citation>
    <scope>NUCLEOTIDE SEQUENCE [LARGE SCALE GENOMIC DNA]</scope>
    <source>
        <strain evidence="5 6">RCEF 2490</strain>
    </source>
</reference>
<dbReference type="GO" id="GO:0046872">
    <property type="term" value="F:metal ion binding"/>
    <property type="evidence" value="ECO:0007669"/>
    <property type="project" value="UniProtKB-KW"/>
</dbReference>